<feature type="domain" description="Cytochrome b5 heme-binding" evidence="9">
    <location>
        <begin position="2"/>
        <end position="79"/>
    </location>
</feature>
<evidence type="ECO:0000256" key="4">
    <source>
        <dbReference type="ARBA" id="ARBA00022723"/>
    </source>
</evidence>
<feature type="non-terminal residue" evidence="10">
    <location>
        <position position="1"/>
    </location>
</feature>
<evidence type="ECO:0000256" key="7">
    <source>
        <dbReference type="ARBA" id="ARBA00038168"/>
    </source>
</evidence>
<dbReference type="PROSITE" id="PS50255">
    <property type="entry name" value="CYTOCHROME_B5_2"/>
    <property type="match status" value="2"/>
</dbReference>
<dbReference type="GO" id="GO:0046872">
    <property type="term" value="F:metal ion binding"/>
    <property type="evidence" value="ECO:0007669"/>
    <property type="project" value="UniProtKB-UniRule"/>
</dbReference>
<dbReference type="SMART" id="SM01117">
    <property type="entry name" value="Cyt-b5"/>
    <property type="match status" value="2"/>
</dbReference>
<dbReference type="Gene3D" id="3.10.120.10">
    <property type="entry name" value="Cytochrome b5-like heme/steroid binding domain"/>
    <property type="match status" value="2"/>
</dbReference>
<dbReference type="InterPro" id="IPR036400">
    <property type="entry name" value="Cyt_B5-like_heme/steroid_sf"/>
</dbReference>
<dbReference type="PANTHER" id="PTHR19359:SF14">
    <property type="entry name" value="CYTOCHROME B5 A"/>
    <property type="match status" value="1"/>
</dbReference>
<evidence type="ECO:0000256" key="6">
    <source>
        <dbReference type="ARBA" id="ARBA00023136"/>
    </source>
</evidence>
<keyword evidence="8" id="KW-1133">Transmembrane helix</keyword>
<evidence type="ECO:0000256" key="5">
    <source>
        <dbReference type="ARBA" id="ARBA00023004"/>
    </source>
</evidence>
<reference evidence="10" key="1">
    <citation type="journal article" date="2015" name="J. Med. Entomol.">
        <title>A Deep Insight Into the Sialotranscriptome of the Chagas Disease Vector, Panstrongylus megistus (Hemiptera: Heteroptera).</title>
        <authorList>
            <person name="Ribeiro J.M."/>
            <person name="Schwarz A."/>
            <person name="Francischetti I.M."/>
        </authorList>
    </citation>
    <scope>NUCLEOTIDE SEQUENCE</scope>
    <source>
        <tissue evidence="10">Salivary glands</tissue>
    </source>
</reference>
<dbReference type="InterPro" id="IPR018506">
    <property type="entry name" value="Cyt_B5_heme-BS"/>
</dbReference>
<evidence type="ECO:0000313" key="10">
    <source>
        <dbReference type="EMBL" id="JAC85684.1"/>
    </source>
</evidence>
<name>A0A069DWH4_9HEMI</name>
<keyword evidence="4 8" id="KW-0479">Metal-binding</keyword>
<evidence type="ECO:0000256" key="8">
    <source>
        <dbReference type="RuleBase" id="RU362121"/>
    </source>
</evidence>
<feature type="domain" description="Cytochrome b5 heme-binding" evidence="9">
    <location>
        <begin position="78"/>
        <end position="122"/>
    </location>
</feature>
<evidence type="ECO:0000256" key="3">
    <source>
        <dbReference type="ARBA" id="ARBA00022692"/>
    </source>
</evidence>
<keyword evidence="5 8" id="KW-0408">Iron</keyword>
<evidence type="ECO:0000259" key="9">
    <source>
        <dbReference type="PROSITE" id="PS50255"/>
    </source>
</evidence>
<evidence type="ECO:0000256" key="1">
    <source>
        <dbReference type="ARBA" id="ARBA00004370"/>
    </source>
</evidence>
<dbReference type="PROSITE" id="PS00191">
    <property type="entry name" value="CYTOCHROME_B5_1"/>
    <property type="match status" value="1"/>
</dbReference>
<dbReference type="PANTHER" id="PTHR19359">
    <property type="entry name" value="CYTOCHROME B5"/>
    <property type="match status" value="1"/>
</dbReference>
<dbReference type="EMBL" id="GBGD01003205">
    <property type="protein sequence ID" value="JAC85684.1"/>
    <property type="molecule type" value="mRNA"/>
</dbReference>
<dbReference type="SUPFAM" id="SSF55856">
    <property type="entry name" value="Cytochrome b5-like heme/steroid binding domain"/>
    <property type="match status" value="2"/>
</dbReference>
<proteinExistence type="evidence at transcript level"/>
<accession>A0A069DWH4</accession>
<dbReference type="InterPro" id="IPR050668">
    <property type="entry name" value="Cytochrome_b5"/>
</dbReference>
<keyword evidence="2 8" id="KW-0349">Heme</keyword>
<keyword evidence="3 8" id="KW-0812">Transmembrane</keyword>
<dbReference type="Pfam" id="PF00173">
    <property type="entry name" value="Cyt-b5"/>
    <property type="match status" value="2"/>
</dbReference>
<feature type="transmembrane region" description="Helical" evidence="8">
    <location>
        <begin position="153"/>
        <end position="171"/>
    </location>
</feature>
<evidence type="ECO:0000256" key="2">
    <source>
        <dbReference type="ARBA" id="ARBA00022617"/>
    </source>
</evidence>
<protein>
    <submittedName>
        <fullName evidence="10">Putative cytochrome b5</fullName>
    </submittedName>
</protein>
<keyword evidence="6 8" id="KW-0472">Membrane</keyword>
<dbReference type="AlphaFoldDB" id="A0A069DWH4"/>
<dbReference type="GO" id="GO:0005789">
    <property type="term" value="C:endoplasmic reticulum membrane"/>
    <property type="evidence" value="ECO:0007669"/>
    <property type="project" value="UniProtKB-SubCell"/>
</dbReference>
<comment type="similarity">
    <text evidence="7 8">Belongs to the cytochrome b5 family.</text>
</comment>
<comment type="subcellular location">
    <subcellularLocation>
        <location evidence="1">Membrane</location>
    </subcellularLocation>
</comment>
<dbReference type="PRINTS" id="PR00363">
    <property type="entry name" value="CYTOCHROMEB5"/>
</dbReference>
<dbReference type="InterPro" id="IPR001199">
    <property type="entry name" value="Cyt_B5-like_heme/steroid-bd"/>
</dbReference>
<organism evidence="10">
    <name type="scientific">Panstrongylus megistus</name>
    <dbReference type="NCBI Taxonomy" id="65343"/>
    <lineage>
        <taxon>Eukaryota</taxon>
        <taxon>Metazoa</taxon>
        <taxon>Ecdysozoa</taxon>
        <taxon>Arthropoda</taxon>
        <taxon>Hexapoda</taxon>
        <taxon>Insecta</taxon>
        <taxon>Pterygota</taxon>
        <taxon>Neoptera</taxon>
        <taxon>Paraneoptera</taxon>
        <taxon>Hemiptera</taxon>
        <taxon>Heteroptera</taxon>
        <taxon>Panheteroptera</taxon>
        <taxon>Cimicomorpha</taxon>
        <taxon>Reduviidae</taxon>
        <taxon>Triatominae</taxon>
        <taxon>Panstrongylus</taxon>
    </lineage>
</organism>
<dbReference type="FunFam" id="3.10.120.10:FF:000002">
    <property type="entry name" value="Cytochrome b5 type B"/>
    <property type="match status" value="1"/>
</dbReference>
<dbReference type="GO" id="GO:0020037">
    <property type="term" value="F:heme binding"/>
    <property type="evidence" value="ECO:0007669"/>
    <property type="project" value="UniProtKB-UniRule"/>
</dbReference>
<sequence>EMKTYTWQEIAKHNGSNGSYWLVIHGYVHDLTNFLEEHPGGEEILMNLAGKDATECFDDIGHSDDAKALCQKFNIGIVSDHPGGEEVLLEQAGRDATEAFEDVGHSTDARDMMSKYKIGELAEEDRTTVGTKGGIWEDGTTGSPSANSSWKAWLLPVVIGIVATIIYRYFLVKQ</sequence>